<dbReference type="GO" id="GO:0005886">
    <property type="term" value="C:plasma membrane"/>
    <property type="evidence" value="ECO:0007669"/>
    <property type="project" value="TreeGrafter"/>
</dbReference>
<dbReference type="SMART" id="SM00267">
    <property type="entry name" value="GGDEF"/>
    <property type="match status" value="1"/>
</dbReference>
<feature type="transmembrane region" description="Helical" evidence="1">
    <location>
        <begin position="131"/>
        <end position="154"/>
    </location>
</feature>
<feature type="domain" description="GGDEF" evidence="2">
    <location>
        <begin position="194"/>
        <end position="320"/>
    </location>
</feature>
<keyword evidence="1" id="KW-0812">Transmembrane</keyword>
<dbReference type="CDD" id="cd01949">
    <property type="entry name" value="GGDEF"/>
    <property type="match status" value="1"/>
</dbReference>
<proteinExistence type="predicted"/>
<protein>
    <submittedName>
        <fullName evidence="3">GGDEF domain-containing protein</fullName>
    </submittedName>
</protein>
<dbReference type="InterPro" id="IPR050469">
    <property type="entry name" value="Diguanylate_Cyclase"/>
</dbReference>
<dbReference type="PANTHER" id="PTHR45138:SF9">
    <property type="entry name" value="DIGUANYLATE CYCLASE DGCM-RELATED"/>
    <property type="match status" value="1"/>
</dbReference>
<dbReference type="InterPro" id="IPR043128">
    <property type="entry name" value="Rev_trsase/Diguanyl_cyclase"/>
</dbReference>
<dbReference type="AlphaFoldDB" id="A0A9X3WGL7"/>
<comment type="caution">
    <text evidence="3">The sequence shown here is derived from an EMBL/GenBank/DDBJ whole genome shotgun (WGS) entry which is preliminary data.</text>
</comment>
<keyword evidence="4" id="KW-1185">Reference proteome</keyword>
<keyword evidence="1" id="KW-1133">Transmembrane helix</keyword>
<dbReference type="Proteomes" id="UP001145072">
    <property type="component" value="Unassembled WGS sequence"/>
</dbReference>
<feature type="transmembrane region" description="Helical" evidence="1">
    <location>
        <begin position="64"/>
        <end position="82"/>
    </location>
</feature>
<dbReference type="GO" id="GO:0052621">
    <property type="term" value="F:diguanylate cyclase activity"/>
    <property type="evidence" value="ECO:0007669"/>
    <property type="project" value="TreeGrafter"/>
</dbReference>
<sequence length="320" mass="36328">MKRMEEILGTNKARVLLSLLGFAFLLFGTYRFWIFSSQSLEINAILIIIIVLFVMTIFFSSKTFMSYALSTLILLLILYVIHSSDLNTAEVSHIVFNTIVAICFMQKRALIPCLYGFTLAINFYISDPNNLNHISMAIGSAFMGTYLGITNYLVRRIYHERNKYYLASITDPLTSVYSFKYMIEKGQALLDDGKSIVVFVIDLNDFKMINDRFGHVKGNEVLIAFADSLRNVVGNSGLVGRLGGDEFIIIAEEERIPHDLENQINTEVLKDAFLSDHKLTYSIGKVASNNYTASEINELLHISDVSMYQMKNQDKLKQIL</sequence>
<organism evidence="3 4">
    <name type="scientific">Aquibacillus koreensis</name>
    <dbReference type="NCBI Taxonomy" id="279446"/>
    <lineage>
        <taxon>Bacteria</taxon>
        <taxon>Bacillati</taxon>
        <taxon>Bacillota</taxon>
        <taxon>Bacilli</taxon>
        <taxon>Bacillales</taxon>
        <taxon>Bacillaceae</taxon>
        <taxon>Aquibacillus</taxon>
    </lineage>
</organism>
<name>A0A9X3WGL7_9BACI</name>
<evidence type="ECO:0000256" key="1">
    <source>
        <dbReference type="SAM" id="Phobius"/>
    </source>
</evidence>
<dbReference type="RefSeq" id="WP_259866967.1">
    <property type="nucleotide sequence ID" value="NZ_JAMQJZ010000002.1"/>
</dbReference>
<dbReference type="InterPro" id="IPR000160">
    <property type="entry name" value="GGDEF_dom"/>
</dbReference>
<dbReference type="Gene3D" id="3.30.70.270">
    <property type="match status" value="1"/>
</dbReference>
<dbReference type="Pfam" id="PF00990">
    <property type="entry name" value="GGDEF"/>
    <property type="match status" value="1"/>
</dbReference>
<evidence type="ECO:0000313" key="3">
    <source>
        <dbReference type="EMBL" id="MDC3419502.1"/>
    </source>
</evidence>
<dbReference type="PROSITE" id="PS50887">
    <property type="entry name" value="GGDEF"/>
    <property type="match status" value="1"/>
</dbReference>
<evidence type="ECO:0000313" key="4">
    <source>
        <dbReference type="Proteomes" id="UP001145072"/>
    </source>
</evidence>
<evidence type="ECO:0000259" key="2">
    <source>
        <dbReference type="PROSITE" id="PS50887"/>
    </source>
</evidence>
<gene>
    <name evidence="3" type="ORF">NC661_03885</name>
</gene>
<dbReference type="EMBL" id="JAMQJZ010000002">
    <property type="protein sequence ID" value="MDC3419502.1"/>
    <property type="molecule type" value="Genomic_DNA"/>
</dbReference>
<dbReference type="GO" id="GO:1902201">
    <property type="term" value="P:negative regulation of bacterial-type flagellum-dependent cell motility"/>
    <property type="evidence" value="ECO:0007669"/>
    <property type="project" value="TreeGrafter"/>
</dbReference>
<reference evidence="3" key="1">
    <citation type="submission" date="2022-06" db="EMBL/GenBank/DDBJ databases">
        <title>Aquibacillus sp. a new bacterium isolated from soil saline samples.</title>
        <authorList>
            <person name="Galisteo C."/>
            <person name="De La Haba R."/>
            <person name="Sanchez-Porro C."/>
            <person name="Ventosa A."/>
        </authorList>
    </citation>
    <scope>NUCLEOTIDE SEQUENCE</scope>
    <source>
        <strain evidence="3">JCM 12387</strain>
    </source>
</reference>
<keyword evidence="1" id="KW-0472">Membrane</keyword>
<accession>A0A9X3WGL7</accession>
<dbReference type="GO" id="GO:0043709">
    <property type="term" value="P:cell adhesion involved in single-species biofilm formation"/>
    <property type="evidence" value="ECO:0007669"/>
    <property type="project" value="TreeGrafter"/>
</dbReference>
<dbReference type="PANTHER" id="PTHR45138">
    <property type="entry name" value="REGULATORY COMPONENTS OF SENSORY TRANSDUCTION SYSTEM"/>
    <property type="match status" value="1"/>
</dbReference>
<feature type="transmembrane region" description="Helical" evidence="1">
    <location>
        <begin position="40"/>
        <end position="58"/>
    </location>
</feature>
<feature type="transmembrane region" description="Helical" evidence="1">
    <location>
        <begin position="15"/>
        <end position="33"/>
    </location>
</feature>
<dbReference type="NCBIfam" id="TIGR00254">
    <property type="entry name" value="GGDEF"/>
    <property type="match status" value="1"/>
</dbReference>
<dbReference type="InterPro" id="IPR029787">
    <property type="entry name" value="Nucleotide_cyclase"/>
</dbReference>
<dbReference type="SUPFAM" id="SSF55073">
    <property type="entry name" value="Nucleotide cyclase"/>
    <property type="match status" value="1"/>
</dbReference>